<feature type="transmembrane region" description="Helical" evidence="2">
    <location>
        <begin position="67"/>
        <end position="92"/>
    </location>
</feature>
<dbReference type="Proteomes" id="UP001165065">
    <property type="component" value="Unassembled WGS sequence"/>
</dbReference>
<evidence type="ECO:0000259" key="3">
    <source>
        <dbReference type="Pfam" id="PF01569"/>
    </source>
</evidence>
<feature type="transmembrane region" description="Helical" evidence="2">
    <location>
        <begin position="289"/>
        <end position="308"/>
    </location>
</feature>
<organism evidence="4 5">
    <name type="scientific">Triparma columacea</name>
    <dbReference type="NCBI Taxonomy" id="722753"/>
    <lineage>
        <taxon>Eukaryota</taxon>
        <taxon>Sar</taxon>
        <taxon>Stramenopiles</taxon>
        <taxon>Ochrophyta</taxon>
        <taxon>Bolidophyceae</taxon>
        <taxon>Parmales</taxon>
        <taxon>Triparmaceae</taxon>
        <taxon>Triparma</taxon>
    </lineage>
</organism>
<feature type="domain" description="Phosphatidic acid phosphatase type 2/haloperoxidase" evidence="3">
    <location>
        <begin position="159"/>
        <end position="277"/>
    </location>
</feature>
<evidence type="ECO:0000313" key="4">
    <source>
        <dbReference type="EMBL" id="GMI40716.1"/>
    </source>
</evidence>
<feature type="transmembrane region" description="Helical" evidence="2">
    <location>
        <begin position="254"/>
        <end position="277"/>
    </location>
</feature>
<feature type="region of interest" description="Disordered" evidence="1">
    <location>
        <begin position="1"/>
        <end position="33"/>
    </location>
</feature>
<name>A0A9W7L9W8_9STRA</name>
<proteinExistence type="predicted"/>
<evidence type="ECO:0000256" key="1">
    <source>
        <dbReference type="SAM" id="MobiDB-lite"/>
    </source>
</evidence>
<feature type="transmembrane region" description="Helical" evidence="2">
    <location>
        <begin position="157"/>
        <end position="178"/>
    </location>
</feature>
<dbReference type="Gene3D" id="1.20.144.10">
    <property type="entry name" value="Phosphatidic acid phosphatase type 2/haloperoxidase"/>
    <property type="match status" value="1"/>
</dbReference>
<evidence type="ECO:0000256" key="2">
    <source>
        <dbReference type="SAM" id="Phobius"/>
    </source>
</evidence>
<dbReference type="InterPro" id="IPR000326">
    <property type="entry name" value="PAP2/HPO"/>
</dbReference>
<keyword evidence="5" id="KW-1185">Reference proteome</keyword>
<reference evidence="5" key="1">
    <citation type="journal article" date="2023" name="Commun. Biol.">
        <title>Genome analysis of Parmales, the sister group of diatoms, reveals the evolutionary specialization of diatoms from phago-mixotrophs to photoautotrophs.</title>
        <authorList>
            <person name="Ban H."/>
            <person name="Sato S."/>
            <person name="Yoshikawa S."/>
            <person name="Yamada K."/>
            <person name="Nakamura Y."/>
            <person name="Ichinomiya M."/>
            <person name="Sato N."/>
            <person name="Blanc-Mathieu R."/>
            <person name="Endo H."/>
            <person name="Kuwata A."/>
            <person name="Ogata H."/>
        </authorList>
    </citation>
    <scope>NUCLEOTIDE SEQUENCE [LARGE SCALE GENOMIC DNA]</scope>
</reference>
<feature type="transmembrane region" description="Helical" evidence="2">
    <location>
        <begin position="98"/>
        <end position="120"/>
    </location>
</feature>
<dbReference type="AlphaFoldDB" id="A0A9W7L9W8"/>
<keyword evidence="2" id="KW-0472">Membrane</keyword>
<keyword evidence="2" id="KW-0812">Transmembrane</keyword>
<dbReference type="SUPFAM" id="SSF48317">
    <property type="entry name" value="Acid phosphatase/Vanadium-dependent haloperoxidase"/>
    <property type="match status" value="1"/>
</dbReference>
<dbReference type="EMBL" id="BRYA01000135">
    <property type="protein sequence ID" value="GMI40716.1"/>
    <property type="molecule type" value="Genomic_DNA"/>
</dbReference>
<evidence type="ECO:0000313" key="5">
    <source>
        <dbReference type="Proteomes" id="UP001165065"/>
    </source>
</evidence>
<keyword evidence="2" id="KW-1133">Transmembrane helix</keyword>
<feature type="transmembrane region" description="Helical" evidence="2">
    <location>
        <begin position="127"/>
        <end position="145"/>
    </location>
</feature>
<protein>
    <recommendedName>
        <fullName evidence="3">Phosphatidic acid phosphatase type 2/haloperoxidase domain-containing protein</fullName>
    </recommendedName>
</protein>
<dbReference type="Pfam" id="PF01569">
    <property type="entry name" value="PAP2"/>
    <property type="match status" value="1"/>
</dbReference>
<dbReference type="InterPro" id="IPR036938">
    <property type="entry name" value="PAP2/HPO_sf"/>
</dbReference>
<comment type="caution">
    <text evidence="4">The sequence shown here is derived from an EMBL/GenBank/DDBJ whole genome shotgun (WGS) entry which is preliminary data.</text>
</comment>
<accession>A0A9W7L9W8</accession>
<dbReference type="OrthoDB" id="190107at2759"/>
<dbReference type="CDD" id="cd01610">
    <property type="entry name" value="PAP2_like"/>
    <property type="match status" value="1"/>
</dbReference>
<gene>
    <name evidence="4" type="ORF">TrCOL_g10088</name>
</gene>
<sequence>MSTRKSSRRTGSNASGREKQQQESSSDGDEDPLPSMFPPLGSYLDLVDKSLTRLVHRLSLGILEYPLSVIGSWFGIPMTSMALVPLLIVCAMEEGTEVWMLSFGGFFSAVCLVAWFYLLAKEKQEKFYSVSKTMLFLLILLVQVSCHYHSRRSSEVASLYLCSYFLTQVWVLLLKFLCRRMRPAHALHSECITRTRRLKRMTFLGTKGYTVFESFPSGDAAGGMVASLALKNAYPSLGNLGYLLALGASFGRMYFFAHHIFDVTVGCLIAIMCTVALERLGRAHEFQFGLGQAVAGMVLFIGCYKQLLKVRKPVPRQFKSKSGGWIDNDP</sequence>